<gene>
    <name evidence="1" type="ORF">A5802_002462</name>
</gene>
<protein>
    <submittedName>
        <fullName evidence="1">Uncharacterized protein</fullName>
    </submittedName>
</protein>
<dbReference type="EMBL" id="NGMS01000002">
    <property type="protein sequence ID" value="OTP25309.1"/>
    <property type="molecule type" value="Genomic_DNA"/>
</dbReference>
<proteinExistence type="predicted"/>
<name>A0A242KVF3_ENTMU</name>
<comment type="caution">
    <text evidence="1">The sequence shown here is derived from an EMBL/GenBank/DDBJ whole genome shotgun (WGS) entry which is preliminary data.</text>
</comment>
<evidence type="ECO:0000313" key="2">
    <source>
        <dbReference type="Proteomes" id="UP000195024"/>
    </source>
</evidence>
<accession>A0A242KVF3</accession>
<organism evidence="1 2">
    <name type="scientific">Enterococcus mundtii</name>
    <dbReference type="NCBI Taxonomy" id="53346"/>
    <lineage>
        <taxon>Bacteria</taxon>
        <taxon>Bacillati</taxon>
        <taxon>Bacillota</taxon>
        <taxon>Bacilli</taxon>
        <taxon>Lactobacillales</taxon>
        <taxon>Enterococcaceae</taxon>
        <taxon>Enterococcus</taxon>
    </lineage>
</organism>
<dbReference type="AlphaFoldDB" id="A0A242KVF3"/>
<reference evidence="1 2" key="1">
    <citation type="submission" date="2017-05" db="EMBL/GenBank/DDBJ databases">
        <title>The Genome Sequence of Enterococcus mundtii 6B1_DIV0119.</title>
        <authorList>
            <consortium name="The Broad Institute Genomics Platform"/>
            <consortium name="The Broad Institute Genomic Center for Infectious Diseases"/>
            <person name="Earl A."/>
            <person name="Manson A."/>
            <person name="Schwartman J."/>
            <person name="Gilmore M."/>
            <person name="Abouelleil A."/>
            <person name="Cao P."/>
            <person name="Chapman S."/>
            <person name="Cusick C."/>
            <person name="Shea T."/>
            <person name="Young S."/>
            <person name="Neafsey D."/>
            <person name="Nusbaum C."/>
            <person name="Birren B."/>
        </authorList>
    </citation>
    <scope>NUCLEOTIDE SEQUENCE [LARGE SCALE GENOMIC DNA]</scope>
    <source>
        <strain evidence="1 2">6B1_DIV0119</strain>
    </source>
</reference>
<dbReference type="Proteomes" id="UP000195024">
    <property type="component" value="Unassembled WGS sequence"/>
</dbReference>
<sequence>MKIKSFEGKLVQDDIEVDYYTSIIVSFSANDDKYNIGEFYYYRFVNKYDSF</sequence>
<evidence type="ECO:0000313" key="1">
    <source>
        <dbReference type="EMBL" id="OTP25309.1"/>
    </source>
</evidence>